<keyword evidence="1" id="KW-0175">Coiled coil</keyword>
<dbReference type="Gene3D" id="6.10.140.1110">
    <property type="match status" value="1"/>
</dbReference>
<proteinExistence type="predicted"/>
<dbReference type="Pfam" id="PF11068">
    <property type="entry name" value="YlqD"/>
    <property type="match status" value="1"/>
</dbReference>
<name>A0A3B7MD52_9CYAN</name>
<dbReference type="Proteomes" id="UP000261812">
    <property type="component" value="Chromosome"/>
</dbReference>
<evidence type="ECO:0000313" key="2">
    <source>
        <dbReference type="EMBL" id="AXY68547.1"/>
    </source>
</evidence>
<sequence>MTDPMDTKLLLRRQIMVKAIVTPEWKDDAQRQLQAQLNQVDSQIQQLDFQLQQVIDELRRSNEAVDVVNARIQEVQGQANNQKAQLLQQKNLILQQLDQVQRLEMGQEVDQGQVDNFFYVTKGDNLIQKMQVEILLRNGVIEEIRGTL</sequence>
<protein>
    <submittedName>
        <fullName evidence="2">YlqD family protein</fullName>
    </submittedName>
</protein>
<dbReference type="AlphaFoldDB" id="A0A3B7MD52"/>
<accession>A0A3B7MD52</accession>
<dbReference type="EMBL" id="CP032152">
    <property type="protein sequence ID" value="AXY68547.1"/>
    <property type="molecule type" value="Genomic_DNA"/>
</dbReference>
<dbReference type="InterPro" id="IPR021297">
    <property type="entry name" value="YlqD"/>
</dbReference>
<dbReference type="KEGG" id="tsq:D3A95_12205"/>
<keyword evidence="3" id="KW-1185">Reference proteome</keyword>
<reference evidence="3" key="1">
    <citation type="submission" date="2018-09" db="EMBL/GenBank/DDBJ databases">
        <title>Complete genome sequence of thermophilic cyanobacteria strain Thermosynechococcus elongatus PKUAC-SCTE542.</title>
        <authorList>
            <person name="Liang Y."/>
            <person name="Tang J."/>
            <person name="Daroch M."/>
        </authorList>
    </citation>
    <scope>NUCLEOTIDE SEQUENCE [LARGE SCALE GENOMIC DNA]</scope>
    <source>
        <strain evidence="3">E542</strain>
    </source>
</reference>
<evidence type="ECO:0000313" key="3">
    <source>
        <dbReference type="Proteomes" id="UP000261812"/>
    </source>
</evidence>
<gene>
    <name evidence="2" type="ORF">D3A95_12205</name>
</gene>
<feature type="coiled-coil region" evidence="1">
    <location>
        <begin position="26"/>
        <end position="103"/>
    </location>
</feature>
<evidence type="ECO:0000256" key="1">
    <source>
        <dbReference type="SAM" id="Coils"/>
    </source>
</evidence>
<organism evidence="2 3">
    <name type="scientific">Thermosynechococcus sichuanensis E542</name>
    <dbReference type="NCBI Taxonomy" id="2016101"/>
    <lineage>
        <taxon>Bacteria</taxon>
        <taxon>Bacillati</taxon>
        <taxon>Cyanobacteriota</taxon>
        <taxon>Cyanophyceae</taxon>
        <taxon>Acaryochloridales</taxon>
        <taxon>Thermosynechococcaceae</taxon>
        <taxon>Thermosynechococcus</taxon>
        <taxon>Thermosynechococcus sichuanensis</taxon>
    </lineage>
</organism>